<evidence type="ECO:0000256" key="1">
    <source>
        <dbReference type="SAM" id="MobiDB-lite"/>
    </source>
</evidence>
<reference evidence="2" key="1">
    <citation type="journal article" date="2022" name="bioRxiv">
        <title>Sequencing and chromosome-scale assembly of the giantPleurodeles waltlgenome.</title>
        <authorList>
            <person name="Brown T."/>
            <person name="Elewa A."/>
            <person name="Iarovenko S."/>
            <person name="Subramanian E."/>
            <person name="Araus A.J."/>
            <person name="Petzold A."/>
            <person name="Susuki M."/>
            <person name="Suzuki K.-i.T."/>
            <person name="Hayashi T."/>
            <person name="Toyoda A."/>
            <person name="Oliveira C."/>
            <person name="Osipova E."/>
            <person name="Leigh N.D."/>
            <person name="Simon A."/>
            <person name="Yun M.H."/>
        </authorList>
    </citation>
    <scope>NUCLEOTIDE SEQUENCE</scope>
    <source>
        <strain evidence="2">20211129_DDA</strain>
        <tissue evidence="2">Liver</tissue>
    </source>
</reference>
<gene>
    <name evidence="2" type="ORF">NDU88_001064</name>
</gene>
<name>A0AAV7WHA2_PLEWA</name>
<dbReference type="InterPro" id="IPR004244">
    <property type="entry name" value="Transposase_22"/>
</dbReference>
<evidence type="ECO:0000313" key="3">
    <source>
        <dbReference type="Proteomes" id="UP001066276"/>
    </source>
</evidence>
<organism evidence="2 3">
    <name type="scientific">Pleurodeles waltl</name>
    <name type="common">Iberian ribbed newt</name>
    <dbReference type="NCBI Taxonomy" id="8319"/>
    <lineage>
        <taxon>Eukaryota</taxon>
        <taxon>Metazoa</taxon>
        <taxon>Chordata</taxon>
        <taxon>Craniata</taxon>
        <taxon>Vertebrata</taxon>
        <taxon>Euteleostomi</taxon>
        <taxon>Amphibia</taxon>
        <taxon>Batrachia</taxon>
        <taxon>Caudata</taxon>
        <taxon>Salamandroidea</taxon>
        <taxon>Salamandridae</taxon>
        <taxon>Pleurodelinae</taxon>
        <taxon>Pleurodeles</taxon>
    </lineage>
</organism>
<dbReference type="PANTHER" id="PTHR11505">
    <property type="entry name" value="L1 TRANSPOSABLE ELEMENT-RELATED"/>
    <property type="match status" value="1"/>
</dbReference>
<dbReference type="EMBL" id="JANPWB010000001">
    <property type="protein sequence ID" value="KAJ1213427.1"/>
    <property type="molecule type" value="Genomic_DNA"/>
</dbReference>
<comment type="caution">
    <text evidence="2">The sequence shown here is derived from an EMBL/GenBank/DDBJ whole genome shotgun (WGS) entry which is preliminary data.</text>
</comment>
<dbReference type="Proteomes" id="UP001066276">
    <property type="component" value="Chromosome 1_1"/>
</dbReference>
<proteinExistence type="predicted"/>
<dbReference type="AlphaFoldDB" id="A0AAV7WHA2"/>
<feature type="region of interest" description="Disordered" evidence="1">
    <location>
        <begin position="28"/>
        <end position="52"/>
    </location>
</feature>
<evidence type="ECO:0008006" key="4">
    <source>
        <dbReference type="Google" id="ProtNLM"/>
    </source>
</evidence>
<sequence length="205" mass="22721">MPDGRSSAKNSGKPARQLLFSEALLHSKTSSPSAVAQQPTRTHTMSDTAQEPTMDRILQEISAVGCRLEGMDNTMASLTSETKSILLDIVGFQSRVLGLEQRVTMVEAQAATSRNRDQELLCLCSKLTDLKDRSRRDNVCLLGFPKAIKGKDMHSFLCETLPKLTGITFDPPLEFQRAHRLGPKRPNAKVRPRPIIVCLLRHTQA</sequence>
<evidence type="ECO:0000313" key="2">
    <source>
        <dbReference type="EMBL" id="KAJ1213427.1"/>
    </source>
</evidence>
<dbReference type="Gene3D" id="3.30.70.1820">
    <property type="entry name" value="L1 transposable element, RRM domain"/>
    <property type="match status" value="1"/>
</dbReference>
<feature type="compositionally biased region" description="Polar residues" evidence="1">
    <location>
        <begin position="28"/>
        <end position="51"/>
    </location>
</feature>
<keyword evidence="3" id="KW-1185">Reference proteome</keyword>
<protein>
    <recommendedName>
        <fullName evidence="4">Tick transposon</fullName>
    </recommendedName>
</protein>
<accession>A0AAV7WHA2</accession>